<evidence type="ECO:0000313" key="1">
    <source>
        <dbReference type="EMBL" id="VUX12914.1"/>
    </source>
</evidence>
<dbReference type="EMBL" id="CABHNA010000061">
    <property type="protein sequence ID" value="VUX12914.1"/>
    <property type="molecule type" value="Genomic_DNA"/>
</dbReference>
<dbReference type="RefSeq" id="WP_144367270.1">
    <property type="nucleotide sequence ID" value="NZ_CABHNA010000061.1"/>
</dbReference>
<organism evidence="1 2">
    <name type="scientific">[Ruminococcus] torques</name>
    <dbReference type="NCBI Taxonomy" id="33039"/>
    <lineage>
        <taxon>Bacteria</taxon>
        <taxon>Bacillati</taxon>
        <taxon>Bacillota</taxon>
        <taxon>Clostridia</taxon>
        <taxon>Lachnospirales</taxon>
        <taxon>Lachnospiraceae</taxon>
        <taxon>Mediterraneibacter</taxon>
    </lineage>
</organism>
<sequence>MEINVMTVKYSIFGNYDFVDNTPENVSKLYESFGKEGFMPNMVTLLKIEQPQNKVDQLYRPQLVNKSMPCTITILPERVDIETSEGIELEKILDYFKRIIDSFNLKINRIALNKTSIIANLTKDEQEKLNEKLTPPENCCGEQELIEYVSHRVVRKKNDYLDEKINIGRNLTSATTSTNGETVIDKVQVDTDINTRGENTKERFEINHCEHFFEFAIECDQEILENMVRVINESKN</sequence>
<proteinExistence type="predicted"/>
<dbReference type="Proteomes" id="UP000363661">
    <property type="component" value="Unassembled WGS sequence"/>
</dbReference>
<protein>
    <submittedName>
        <fullName evidence="1">Uncharacterized protein</fullName>
    </submittedName>
</protein>
<keyword evidence="2" id="KW-1185">Reference proteome</keyword>
<accession>A0A564U0E0</accession>
<reference evidence="1 2" key="1">
    <citation type="submission" date="2019-07" db="EMBL/GenBank/DDBJ databases">
        <authorList>
            <person name="Hibberd C M."/>
            <person name="Gehrig L. J."/>
            <person name="Chang H.-W."/>
            <person name="Venkatesh S."/>
        </authorList>
    </citation>
    <scope>NUCLEOTIDE SEQUENCE [LARGE SCALE GENOMIC DNA]</scope>
    <source>
        <strain evidence="1">Ruminococcus_torques_SSTS_Bg7063</strain>
    </source>
</reference>
<dbReference type="AlphaFoldDB" id="A0A564U0E0"/>
<gene>
    <name evidence="1" type="ORF">RTSSTS7063_01841</name>
</gene>
<name>A0A564U0E0_9FIRM</name>
<evidence type="ECO:0000313" key="2">
    <source>
        <dbReference type="Proteomes" id="UP000363661"/>
    </source>
</evidence>